<accession>A0ABM9DN04</accession>
<feature type="compositionally biased region" description="Basic and acidic residues" evidence="1">
    <location>
        <begin position="42"/>
        <end position="62"/>
    </location>
</feature>
<gene>
    <name evidence="2" type="ORF">MES5069_1800002</name>
</gene>
<reference evidence="2 3" key="1">
    <citation type="submission" date="2022-03" db="EMBL/GenBank/DDBJ databases">
        <authorList>
            <person name="Brunel B."/>
        </authorList>
    </citation>
    <scope>NUCLEOTIDE SEQUENCE [LARGE SCALE GENOMIC DNA]</scope>
    <source>
        <strain evidence="2">STM5069sample</strain>
    </source>
</reference>
<feature type="compositionally biased region" description="Basic residues" evidence="1">
    <location>
        <begin position="95"/>
        <end position="105"/>
    </location>
</feature>
<keyword evidence="3" id="KW-1185">Reference proteome</keyword>
<dbReference type="RefSeq" id="WP_254017364.1">
    <property type="nucleotide sequence ID" value="NZ_CAKXZT010000091.1"/>
</dbReference>
<evidence type="ECO:0000256" key="1">
    <source>
        <dbReference type="SAM" id="MobiDB-lite"/>
    </source>
</evidence>
<organism evidence="2 3">
    <name type="scientific">Mesorhizobium escarrei</name>
    <dbReference type="NCBI Taxonomy" id="666018"/>
    <lineage>
        <taxon>Bacteria</taxon>
        <taxon>Pseudomonadati</taxon>
        <taxon>Pseudomonadota</taxon>
        <taxon>Alphaproteobacteria</taxon>
        <taxon>Hyphomicrobiales</taxon>
        <taxon>Phyllobacteriaceae</taxon>
        <taxon>Mesorhizobium</taxon>
    </lineage>
</organism>
<feature type="region of interest" description="Disordered" evidence="1">
    <location>
        <begin position="23"/>
        <end position="62"/>
    </location>
</feature>
<protein>
    <submittedName>
        <fullName evidence="2">Uncharacterized protein</fullName>
    </submittedName>
</protein>
<sequence>MPKGAAGFFVVVGEHELATMVRGGNKSAVPLDRGQTMQERQGLTDKEKHDRQERTSDAARALTDIERVAREAKTARLREQRLKAQTALPATSAPKPKRNWKTKKS</sequence>
<proteinExistence type="predicted"/>
<evidence type="ECO:0000313" key="2">
    <source>
        <dbReference type="EMBL" id="CAH2398018.1"/>
    </source>
</evidence>
<name>A0ABM9DN04_9HYPH</name>
<feature type="region of interest" description="Disordered" evidence="1">
    <location>
        <begin position="82"/>
        <end position="105"/>
    </location>
</feature>
<dbReference type="EMBL" id="CAKXZT010000091">
    <property type="protein sequence ID" value="CAH2398018.1"/>
    <property type="molecule type" value="Genomic_DNA"/>
</dbReference>
<comment type="caution">
    <text evidence="2">The sequence shown here is derived from an EMBL/GenBank/DDBJ whole genome shotgun (WGS) entry which is preliminary data.</text>
</comment>
<evidence type="ECO:0000313" key="3">
    <source>
        <dbReference type="Proteomes" id="UP001153050"/>
    </source>
</evidence>
<dbReference type="Proteomes" id="UP001153050">
    <property type="component" value="Unassembled WGS sequence"/>
</dbReference>